<dbReference type="STRING" id="459349.CLOAM0681"/>
<dbReference type="InterPro" id="IPR042099">
    <property type="entry name" value="ANL_N_sf"/>
</dbReference>
<dbReference type="Pfam" id="PF00501">
    <property type="entry name" value="AMP-binding"/>
    <property type="match status" value="1"/>
</dbReference>
<name>B0VGV6_CLOAI</name>
<evidence type="ECO:0000256" key="2">
    <source>
        <dbReference type="ARBA" id="ARBA00022598"/>
    </source>
</evidence>
<evidence type="ECO:0000313" key="7">
    <source>
        <dbReference type="EMBL" id="CAO80565.1"/>
    </source>
</evidence>
<dbReference type="RefSeq" id="WP_015424425.1">
    <property type="nucleotide sequence ID" value="NC_020449.1"/>
</dbReference>
<evidence type="ECO:0000313" key="8">
    <source>
        <dbReference type="Proteomes" id="UP000002019"/>
    </source>
</evidence>
<dbReference type="Gene3D" id="3.30.300.30">
    <property type="match status" value="1"/>
</dbReference>
<dbReference type="GO" id="GO:0004321">
    <property type="term" value="F:fatty-acyl-CoA synthase activity"/>
    <property type="evidence" value="ECO:0007669"/>
    <property type="project" value="TreeGrafter"/>
</dbReference>
<dbReference type="EMBL" id="CU466930">
    <property type="protein sequence ID" value="CAO80565.1"/>
    <property type="molecule type" value="Genomic_DNA"/>
</dbReference>
<evidence type="ECO:0000259" key="5">
    <source>
        <dbReference type="Pfam" id="PF00501"/>
    </source>
</evidence>
<dbReference type="Pfam" id="PF13193">
    <property type="entry name" value="AMP-binding_C"/>
    <property type="match status" value="1"/>
</dbReference>
<comment type="similarity">
    <text evidence="1">Belongs to the ATP-dependent AMP-binding enzyme family.</text>
</comment>
<dbReference type="InterPro" id="IPR051087">
    <property type="entry name" value="Mitochondrial_ACSM"/>
</dbReference>
<dbReference type="CDD" id="cd04433">
    <property type="entry name" value="AFD_class_I"/>
    <property type="match status" value="1"/>
</dbReference>
<dbReference type="GO" id="GO:0006633">
    <property type="term" value="P:fatty acid biosynthetic process"/>
    <property type="evidence" value="ECO:0007669"/>
    <property type="project" value="TreeGrafter"/>
</dbReference>
<keyword evidence="3" id="KW-0547">Nucleotide-binding</keyword>
<dbReference type="HOGENOM" id="CLU_000022_59_13_0"/>
<keyword evidence="2 7" id="KW-0436">Ligase</keyword>
<keyword evidence="4" id="KW-0067">ATP-binding</keyword>
<dbReference type="GO" id="GO:0015645">
    <property type="term" value="F:fatty acid ligase activity"/>
    <property type="evidence" value="ECO:0007669"/>
    <property type="project" value="TreeGrafter"/>
</dbReference>
<dbReference type="KEGG" id="caci:CLOAM0681"/>
<keyword evidence="8" id="KW-1185">Reference proteome</keyword>
<gene>
    <name evidence="7" type="ordered locus">CLOAM0681</name>
</gene>
<dbReference type="GO" id="GO:0008756">
    <property type="term" value="F:o-succinylbenzoate-CoA ligase activity"/>
    <property type="evidence" value="ECO:0007669"/>
    <property type="project" value="UniProtKB-EC"/>
</dbReference>
<dbReference type="InterPro" id="IPR000873">
    <property type="entry name" value="AMP-dep_synth/lig_dom"/>
</dbReference>
<feature type="domain" description="AMP-binding enzyme C-terminal" evidence="6">
    <location>
        <begin position="327"/>
        <end position="400"/>
    </location>
</feature>
<dbReference type="AlphaFoldDB" id="B0VGV6"/>
<feature type="domain" description="AMP-dependent synthetase/ligase" evidence="5">
    <location>
        <begin position="93"/>
        <end position="253"/>
    </location>
</feature>
<dbReference type="PANTHER" id="PTHR43605">
    <property type="entry name" value="ACYL-COENZYME A SYNTHETASE"/>
    <property type="match status" value="1"/>
</dbReference>
<dbReference type="EC" id="6.2.1.26" evidence="7"/>
<dbReference type="GO" id="GO:0005524">
    <property type="term" value="F:ATP binding"/>
    <property type="evidence" value="ECO:0007669"/>
    <property type="project" value="UniProtKB-KW"/>
</dbReference>
<reference evidence="7 8" key="1">
    <citation type="journal article" date="2008" name="J. Bacteriol.">
        <title>'Candidatus Cloacamonas acidaminovorans': genome sequence reconstruction provides a first glimpse of a new bacterial division.</title>
        <authorList>
            <person name="Pelletier E."/>
            <person name="Kreimeyer A."/>
            <person name="Bocs S."/>
            <person name="Rouy Z."/>
            <person name="Gyapay G."/>
            <person name="Chouari R."/>
            <person name="Riviere D."/>
            <person name="Ganesan A."/>
            <person name="Daegelen P."/>
            <person name="Sghir A."/>
            <person name="Cohen G.N."/>
            <person name="Medigue C."/>
            <person name="Weissenbach J."/>
            <person name="Le Paslier D."/>
        </authorList>
    </citation>
    <scope>NUCLEOTIDE SEQUENCE [LARGE SCALE GENOMIC DNA]</scope>
    <source>
        <strain evidence="8">Evry</strain>
    </source>
</reference>
<dbReference type="eggNOG" id="COG0318">
    <property type="taxonomic scope" value="Bacteria"/>
</dbReference>
<organism evidence="7 8">
    <name type="scientific">Cloacimonas acidaminovorans (strain Evry)</name>
    <dbReference type="NCBI Taxonomy" id="459349"/>
    <lineage>
        <taxon>Bacteria</taxon>
        <taxon>Pseudomonadati</taxon>
        <taxon>Candidatus Cloacimonadota</taxon>
        <taxon>Candidatus Cloacimonadia</taxon>
        <taxon>Candidatus Cloacimonadales</taxon>
        <taxon>Candidatus Cloacimonadaceae</taxon>
        <taxon>Candidatus Cloacimonas</taxon>
    </lineage>
</organism>
<evidence type="ECO:0000259" key="6">
    <source>
        <dbReference type="Pfam" id="PF13193"/>
    </source>
</evidence>
<dbReference type="PANTHER" id="PTHR43605:SF10">
    <property type="entry name" value="ACYL-COA SYNTHETASE MEDIUM CHAIN FAMILY MEMBER 3"/>
    <property type="match status" value="1"/>
</dbReference>
<evidence type="ECO:0000256" key="1">
    <source>
        <dbReference type="ARBA" id="ARBA00006432"/>
    </source>
</evidence>
<dbReference type="Gene3D" id="3.40.50.12780">
    <property type="entry name" value="N-terminal domain of ligase-like"/>
    <property type="match status" value="1"/>
</dbReference>
<dbReference type="OrthoDB" id="9765680at2"/>
<evidence type="ECO:0000256" key="4">
    <source>
        <dbReference type="ARBA" id="ARBA00022840"/>
    </source>
</evidence>
<dbReference type="InterPro" id="IPR045851">
    <property type="entry name" value="AMP-bd_C_sf"/>
</dbReference>
<sequence>MKEDIFFISKNGTEFTYHNLIEDINNTTKLYRYCYNPDTYSIFLQIITSIIFGQNLILLDNDFTDIELNSLGIDNNELNSYEHINHQPITDFQNILNKINNNEDWKLTLFTSGTTGIPKRVTHTIGNLTRFVRISEKHKSDIWGFAYNPTHIAGIQVFFQALFNGNTIIDLFNVSKSEIFNRIEKYQISNISATPTFYRMLMPIDKYYPSIRRITSGGERFDANLSNNLLRAFPNAKLRNIYASTEAGSVLESDNDHFRITNPQICKIEHNKLYIHSSLIGLEDNSDYWYDTGDLVEIVDENTGEFVFVSRDNEVINVGGYNANPSEIEEALCNHPAVEQARVWGKPNPVIGNILIADVVCRFKCTEKELREYLRTILQDYKIPRIINFTTTIEKTRSGKIKRT</sequence>
<dbReference type="GO" id="GO:0006637">
    <property type="term" value="P:acyl-CoA metabolic process"/>
    <property type="evidence" value="ECO:0007669"/>
    <property type="project" value="TreeGrafter"/>
</dbReference>
<proteinExistence type="inferred from homology"/>
<dbReference type="InterPro" id="IPR025110">
    <property type="entry name" value="AMP-bd_C"/>
</dbReference>
<protein>
    <submittedName>
        <fullName evidence="7">O-succinylbenzoate-CoA ligase (MenE)</fullName>
        <ecNumber evidence="7">6.2.1.26</ecNumber>
    </submittedName>
</protein>
<dbReference type="SUPFAM" id="SSF56801">
    <property type="entry name" value="Acetyl-CoA synthetase-like"/>
    <property type="match status" value="1"/>
</dbReference>
<accession>B0VGV6</accession>
<evidence type="ECO:0000256" key="3">
    <source>
        <dbReference type="ARBA" id="ARBA00022741"/>
    </source>
</evidence>
<dbReference type="Proteomes" id="UP000002019">
    <property type="component" value="Chromosome"/>
</dbReference>